<evidence type="ECO:0000256" key="3">
    <source>
        <dbReference type="ARBA" id="ARBA00022801"/>
    </source>
</evidence>
<feature type="domain" description="VRR-NUC" evidence="4">
    <location>
        <begin position="2"/>
        <end position="84"/>
    </location>
</feature>
<dbReference type="Proteomes" id="UP000228987">
    <property type="component" value="Unassembled WGS sequence"/>
</dbReference>
<reference evidence="6" key="1">
    <citation type="submission" date="2017-08" db="EMBL/GenBank/DDBJ databases">
        <title>A dynamic microbial community with high functional redundancy inhabits the cold, oxic subseafloor aquifer.</title>
        <authorList>
            <person name="Tully B.J."/>
            <person name="Wheat C.G."/>
            <person name="Glazer B.T."/>
            <person name="Huber J.A."/>
        </authorList>
    </citation>
    <scope>NUCLEOTIDE SEQUENCE [LARGE SCALE GENOMIC DNA]</scope>
</reference>
<keyword evidence="3" id="KW-0378">Hydrolase</keyword>
<dbReference type="InterPro" id="IPR014883">
    <property type="entry name" value="VRR_NUC"/>
</dbReference>
<dbReference type="SMART" id="SM00990">
    <property type="entry name" value="VRR_NUC"/>
    <property type="match status" value="1"/>
</dbReference>
<dbReference type="GO" id="GO:0003676">
    <property type="term" value="F:nucleic acid binding"/>
    <property type="evidence" value="ECO:0007669"/>
    <property type="project" value="InterPro"/>
</dbReference>
<dbReference type="GO" id="GO:0016788">
    <property type="term" value="F:hydrolase activity, acting on ester bonds"/>
    <property type="evidence" value="ECO:0007669"/>
    <property type="project" value="InterPro"/>
</dbReference>
<evidence type="ECO:0000256" key="2">
    <source>
        <dbReference type="ARBA" id="ARBA00022722"/>
    </source>
</evidence>
<dbReference type="EMBL" id="NVWI01000022">
    <property type="protein sequence ID" value="PCJ38959.1"/>
    <property type="molecule type" value="Genomic_DNA"/>
</dbReference>
<evidence type="ECO:0000259" key="4">
    <source>
        <dbReference type="SMART" id="SM00990"/>
    </source>
</evidence>
<accession>A0A2A5C503</accession>
<protein>
    <recommendedName>
        <fullName evidence="4">VRR-NUC domain-containing protein</fullName>
    </recommendedName>
</protein>
<gene>
    <name evidence="5" type="ORF">COA71_14760</name>
</gene>
<dbReference type="Gene3D" id="3.40.1350.10">
    <property type="match status" value="1"/>
</dbReference>
<organism evidence="5 6">
    <name type="scientific">SAR86 cluster bacterium</name>
    <dbReference type="NCBI Taxonomy" id="2030880"/>
    <lineage>
        <taxon>Bacteria</taxon>
        <taxon>Pseudomonadati</taxon>
        <taxon>Pseudomonadota</taxon>
        <taxon>Gammaproteobacteria</taxon>
        <taxon>SAR86 cluster</taxon>
    </lineage>
</organism>
<evidence type="ECO:0000313" key="5">
    <source>
        <dbReference type="EMBL" id="PCJ38959.1"/>
    </source>
</evidence>
<keyword evidence="2" id="KW-0540">Nuclease</keyword>
<name>A0A2A5C503_9GAMM</name>
<evidence type="ECO:0000256" key="1">
    <source>
        <dbReference type="ARBA" id="ARBA00001946"/>
    </source>
</evidence>
<proteinExistence type="predicted"/>
<dbReference type="InterPro" id="IPR011856">
    <property type="entry name" value="tRNA_endonuc-like_dom_sf"/>
</dbReference>
<dbReference type="AlphaFoldDB" id="A0A2A5C503"/>
<dbReference type="GO" id="GO:0004518">
    <property type="term" value="F:nuclease activity"/>
    <property type="evidence" value="ECO:0007669"/>
    <property type="project" value="UniProtKB-KW"/>
</dbReference>
<comment type="caution">
    <text evidence="5">The sequence shown here is derived from an EMBL/GenBank/DDBJ whole genome shotgun (WGS) entry which is preliminary data.</text>
</comment>
<comment type="cofactor">
    <cofactor evidence="1">
        <name>Mg(2+)</name>
        <dbReference type="ChEBI" id="CHEBI:18420"/>
    </cofactor>
</comment>
<sequence length="98" mass="11172">MAGESKLQRQCVKCAENYGLLVRKVHAEGHKGWPDLEIIFKNGETIRFEVKNPNGNGRLSSAQIREHNKIKNMGAIVHTVANFDEFFKILIKHLKSQD</sequence>
<evidence type="ECO:0000313" key="6">
    <source>
        <dbReference type="Proteomes" id="UP000228987"/>
    </source>
</evidence>